<organism evidence="1 2">
    <name type="scientific">Rhodopirellula maiorica SM1</name>
    <dbReference type="NCBI Taxonomy" id="1265738"/>
    <lineage>
        <taxon>Bacteria</taxon>
        <taxon>Pseudomonadati</taxon>
        <taxon>Planctomycetota</taxon>
        <taxon>Planctomycetia</taxon>
        <taxon>Pirellulales</taxon>
        <taxon>Pirellulaceae</taxon>
        <taxon>Novipirellula</taxon>
    </lineage>
</organism>
<protein>
    <submittedName>
        <fullName evidence="1">Uncharacterized protein</fullName>
    </submittedName>
</protein>
<proteinExistence type="predicted"/>
<dbReference type="AlphaFoldDB" id="M5RHF6"/>
<keyword evidence="2" id="KW-1185">Reference proteome</keyword>
<accession>M5RHF6</accession>
<dbReference type="Proteomes" id="UP000011991">
    <property type="component" value="Unassembled WGS sequence"/>
</dbReference>
<evidence type="ECO:0000313" key="1">
    <source>
        <dbReference type="EMBL" id="EMI18611.1"/>
    </source>
</evidence>
<comment type="caution">
    <text evidence="1">The sequence shown here is derived from an EMBL/GenBank/DDBJ whole genome shotgun (WGS) entry which is preliminary data.</text>
</comment>
<gene>
    <name evidence="1" type="ORF">RMSM_04470</name>
</gene>
<dbReference type="EMBL" id="ANOG01000641">
    <property type="protein sequence ID" value="EMI18611.1"/>
    <property type="molecule type" value="Genomic_DNA"/>
</dbReference>
<name>M5RHF6_9BACT</name>
<evidence type="ECO:0000313" key="2">
    <source>
        <dbReference type="Proteomes" id="UP000011991"/>
    </source>
</evidence>
<dbReference type="PATRIC" id="fig|1265738.3.peg.4489"/>
<sequence length="44" mass="5076">MELAQNHQDRLSTIGGLPHALGCFGYNRTSFHWTSHPKRFHQVV</sequence>
<reference evidence="1 2" key="1">
    <citation type="journal article" date="2013" name="Mar. Genomics">
        <title>Expression of sulfatases in Rhodopirellula baltica and the diversity of sulfatases in the genus Rhodopirellula.</title>
        <authorList>
            <person name="Wegner C.E."/>
            <person name="Richter-Heitmann T."/>
            <person name="Klindworth A."/>
            <person name="Klockow C."/>
            <person name="Richter M."/>
            <person name="Achstetter T."/>
            <person name="Glockner F.O."/>
            <person name="Harder J."/>
        </authorList>
    </citation>
    <scope>NUCLEOTIDE SEQUENCE [LARGE SCALE GENOMIC DNA]</scope>
    <source>
        <strain evidence="1 2">SM1</strain>
    </source>
</reference>